<dbReference type="RefSeq" id="WP_181740257.1">
    <property type="nucleotide sequence ID" value="NZ_JACEOL010000031.1"/>
</dbReference>
<dbReference type="InterPro" id="IPR030855">
    <property type="entry name" value="Bifunct_BirA"/>
</dbReference>
<dbReference type="HAMAP" id="MF_00978">
    <property type="entry name" value="Bifunct_BirA"/>
    <property type="match status" value="1"/>
</dbReference>
<keyword evidence="6" id="KW-1185">Reference proteome</keyword>
<keyword evidence="1 3" id="KW-0436">Ligase</keyword>
<dbReference type="PANTHER" id="PTHR12835:SF5">
    <property type="entry name" value="BIOTIN--PROTEIN LIGASE"/>
    <property type="match status" value="1"/>
</dbReference>
<dbReference type="Proteomes" id="UP000538292">
    <property type="component" value="Unassembled WGS sequence"/>
</dbReference>
<dbReference type="InterPro" id="IPR004408">
    <property type="entry name" value="Biotin_CoA_COase_ligase"/>
</dbReference>
<dbReference type="GO" id="GO:0003677">
    <property type="term" value="F:DNA binding"/>
    <property type="evidence" value="ECO:0007669"/>
    <property type="project" value="UniProtKB-UniRule"/>
</dbReference>
<keyword evidence="2 3" id="KW-0092">Biotin</keyword>
<keyword evidence="3" id="KW-0547">Nucleotide-binding</keyword>
<dbReference type="Pfam" id="PF02237">
    <property type="entry name" value="BPL_C"/>
    <property type="match status" value="1"/>
</dbReference>
<dbReference type="Gene3D" id="3.30.930.10">
    <property type="entry name" value="Bira Bifunctional Protein, Domain 2"/>
    <property type="match status" value="1"/>
</dbReference>
<comment type="catalytic activity">
    <reaction evidence="3">
        <text>biotin + L-lysyl-[protein] + ATP = N(6)-biotinyl-L-lysyl-[protein] + AMP + diphosphate + H(+)</text>
        <dbReference type="Rhea" id="RHEA:11756"/>
        <dbReference type="Rhea" id="RHEA-COMP:9752"/>
        <dbReference type="Rhea" id="RHEA-COMP:10505"/>
        <dbReference type="ChEBI" id="CHEBI:15378"/>
        <dbReference type="ChEBI" id="CHEBI:29969"/>
        <dbReference type="ChEBI" id="CHEBI:30616"/>
        <dbReference type="ChEBI" id="CHEBI:33019"/>
        <dbReference type="ChEBI" id="CHEBI:57586"/>
        <dbReference type="ChEBI" id="CHEBI:83144"/>
        <dbReference type="ChEBI" id="CHEBI:456215"/>
        <dbReference type="EC" id="6.3.4.15"/>
    </reaction>
</comment>
<dbReference type="PROSITE" id="PS51733">
    <property type="entry name" value="BPL_LPL_CATALYTIC"/>
    <property type="match status" value="1"/>
</dbReference>
<evidence type="ECO:0000256" key="2">
    <source>
        <dbReference type="ARBA" id="ARBA00023267"/>
    </source>
</evidence>
<comment type="caution">
    <text evidence="5">The sequence shown here is derived from an EMBL/GenBank/DDBJ whole genome shotgun (WGS) entry which is preliminary data.</text>
</comment>
<dbReference type="InterPro" id="IPR013196">
    <property type="entry name" value="HTH_11"/>
</dbReference>
<sequence length="327" mass="36623">MEHLIKSEIVKLLIENSTGYISGEEMSRQVGCSRAAIWKHIEELRQAGYEIEARPRHGYRLKYRPDRLAPEEIHPHLQTERFGREMEYICFTPSTQIIAHKRAKDGAPEGTVVVAEEQAEGRGRMGRVWYSPPKTGIWMSLILRPPIPLAEASHLTILASVGVREAIQKETGLDVQIKWPNDLLINGKKVCGILTELRGEYDQIHYVITGIGMNVNVSESDFPVELRKIGTSLAIETGRTIHRASLLATILKELEQTYFIYLQEGFSAIREKWEQGAAMLGKIITARTAQGSVTGVAERINEQGALLIRTSTGIVPVYSAEIDLPEN</sequence>
<dbReference type="AlphaFoldDB" id="A0A7W1XSQ6"/>
<dbReference type="PANTHER" id="PTHR12835">
    <property type="entry name" value="BIOTIN PROTEIN LIGASE"/>
    <property type="match status" value="1"/>
</dbReference>
<organism evidence="5 6">
    <name type="scientific">Thermoactinomyces mirandus</name>
    <dbReference type="NCBI Taxonomy" id="2756294"/>
    <lineage>
        <taxon>Bacteria</taxon>
        <taxon>Bacillati</taxon>
        <taxon>Bacillota</taxon>
        <taxon>Bacilli</taxon>
        <taxon>Bacillales</taxon>
        <taxon>Thermoactinomycetaceae</taxon>
        <taxon>Thermoactinomyces</taxon>
    </lineage>
</organism>
<feature type="domain" description="BPL/LPL catalytic" evidence="4">
    <location>
        <begin position="71"/>
        <end position="262"/>
    </location>
</feature>
<protein>
    <recommendedName>
        <fullName evidence="3">Bifunctional ligase/repressor BirA</fullName>
    </recommendedName>
    <alternativeName>
        <fullName evidence="3">Biotin--[acetyl-CoA-carboxylase] ligase</fullName>
        <ecNumber evidence="3">6.3.4.15</ecNumber>
    </alternativeName>
    <alternativeName>
        <fullName evidence="3">Biotin--protein ligase</fullName>
    </alternativeName>
    <alternativeName>
        <fullName evidence="3">Biotin-[acetyl-CoA carboxylase] synthetase</fullName>
    </alternativeName>
</protein>
<keyword evidence="3" id="KW-0678">Repressor</keyword>
<feature type="binding site" evidence="3">
    <location>
        <position position="118"/>
    </location>
    <ligand>
        <name>biotin</name>
        <dbReference type="ChEBI" id="CHEBI:57586"/>
    </ligand>
</feature>
<reference evidence="5 6" key="1">
    <citation type="submission" date="2020-07" db="EMBL/GenBank/DDBJ databases">
        <title>Thermoactinomyces phylogeny.</title>
        <authorList>
            <person name="Dunlap C."/>
        </authorList>
    </citation>
    <scope>NUCLEOTIDE SEQUENCE [LARGE SCALE GENOMIC DNA]</scope>
    <source>
        <strain evidence="5 6">AMNI-1</strain>
    </source>
</reference>
<keyword evidence="3" id="KW-0238">DNA-binding</keyword>
<name>A0A7W1XSQ6_9BACL</name>
<comment type="caution">
    <text evidence="3">Lacks conserved residue(s) required for the propagation of feature annotation.</text>
</comment>
<dbReference type="GO" id="GO:0004077">
    <property type="term" value="F:biotin--[biotin carboxyl-carrier protein] ligase activity"/>
    <property type="evidence" value="ECO:0007669"/>
    <property type="project" value="UniProtKB-UniRule"/>
</dbReference>
<dbReference type="GO" id="GO:0006355">
    <property type="term" value="P:regulation of DNA-templated transcription"/>
    <property type="evidence" value="ECO:0007669"/>
    <property type="project" value="UniProtKB-UniRule"/>
</dbReference>
<dbReference type="Pfam" id="PF03099">
    <property type="entry name" value="BPL_LplA_LipB"/>
    <property type="match status" value="1"/>
</dbReference>
<dbReference type="GO" id="GO:0009249">
    <property type="term" value="P:protein lipoylation"/>
    <property type="evidence" value="ECO:0007669"/>
    <property type="project" value="UniProtKB-ARBA"/>
</dbReference>
<evidence type="ECO:0000313" key="6">
    <source>
        <dbReference type="Proteomes" id="UP000538292"/>
    </source>
</evidence>
<evidence type="ECO:0000259" key="4">
    <source>
        <dbReference type="PROSITE" id="PS51733"/>
    </source>
</evidence>
<dbReference type="InterPro" id="IPR036390">
    <property type="entry name" value="WH_DNA-bd_sf"/>
</dbReference>
<dbReference type="EC" id="6.3.4.15" evidence="3"/>
<dbReference type="InterPro" id="IPR004143">
    <property type="entry name" value="BPL_LPL_catalytic"/>
</dbReference>
<evidence type="ECO:0000313" key="5">
    <source>
        <dbReference type="EMBL" id="MBA4602577.1"/>
    </source>
</evidence>
<keyword evidence="3" id="KW-0067">ATP-binding</keyword>
<dbReference type="Gene3D" id="1.10.10.10">
    <property type="entry name" value="Winged helix-like DNA-binding domain superfamily/Winged helix DNA-binding domain"/>
    <property type="match status" value="1"/>
</dbReference>
<dbReference type="GO" id="GO:0016740">
    <property type="term" value="F:transferase activity"/>
    <property type="evidence" value="ECO:0007669"/>
    <property type="project" value="UniProtKB-ARBA"/>
</dbReference>
<keyword evidence="3" id="KW-0805">Transcription regulation</keyword>
<comment type="function">
    <text evidence="3">Acts both as a biotin--[acetyl-CoA-carboxylase] ligase and a repressor.</text>
</comment>
<evidence type="ECO:0000256" key="3">
    <source>
        <dbReference type="HAMAP-Rule" id="MF_00978"/>
    </source>
</evidence>
<dbReference type="GO" id="GO:0005737">
    <property type="term" value="C:cytoplasm"/>
    <property type="evidence" value="ECO:0007669"/>
    <property type="project" value="TreeGrafter"/>
</dbReference>
<dbReference type="Pfam" id="PF08279">
    <property type="entry name" value="HTH_11"/>
    <property type="match status" value="1"/>
</dbReference>
<dbReference type="CDD" id="cd16442">
    <property type="entry name" value="BPL"/>
    <property type="match status" value="1"/>
</dbReference>
<dbReference type="InterPro" id="IPR045864">
    <property type="entry name" value="aa-tRNA-synth_II/BPL/LPL"/>
</dbReference>
<dbReference type="EMBL" id="JACEOL010000031">
    <property type="protein sequence ID" value="MBA4602577.1"/>
    <property type="molecule type" value="Genomic_DNA"/>
</dbReference>
<dbReference type="GO" id="GO:0005524">
    <property type="term" value="F:ATP binding"/>
    <property type="evidence" value="ECO:0007669"/>
    <property type="project" value="UniProtKB-UniRule"/>
</dbReference>
<dbReference type="SUPFAM" id="SSF55681">
    <property type="entry name" value="Class II aaRS and biotin synthetases"/>
    <property type="match status" value="1"/>
</dbReference>
<feature type="DNA-binding region" description="H-T-H motif" evidence="3">
    <location>
        <begin position="23"/>
        <end position="42"/>
    </location>
</feature>
<dbReference type="InterPro" id="IPR003142">
    <property type="entry name" value="BPL_C"/>
</dbReference>
<dbReference type="NCBIfam" id="TIGR00121">
    <property type="entry name" value="birA_ligase"/>
    <property type="match status" value="1"/>
</dbReference>
<dbReference type="Gene3D" id="2.30.30.100">
    <property type="match status" value="1"/>
</dbReference>
<dbReference type="SUPFAM" id="SSF46785">
    <property type="entry name" value="Winged helix' DNA-binding domain"/>
    <property type="match status" value="1"/>
</dbReference>
<feature type="binding site" evidence="3">
    <location>
        <position position="189"/>
    </location>
    <ligand>
        <name>biotin</name>
        <dbReference type="ChEBI" id="CHEBI:57586"/>
    </ligand>
</feature>
<evidence type="ECO:0000256" key="1">
    <source>
        <dbReference type="ARBA" id="ARBA00022598"/>
    </source>
</evidence>
<gene>
    <name evidence="3" type="primary">birA</name>
    <name evidence="5" type="ORF">H2C83_09675</name>
</gene>
<keyword evidence="3" id="KW-0804">Transcription</keyword>
<accession>A0A7W1XSQ6</accession>
<proteinExistence type="inferred from homology"/>
<feature type="binding site" evidence="3">
    <location>
        <begin position="122"/>
        <end position="124"/>
    </location>
    <ligand>
        <name>biotin</name>
        <dbReference type="ChEBI" id="CHEBI:57586"/>
    </ligand>
</feature>
<dbReference type="InterPro" id="IPR036388">
    <property type="entry name" value="WH-like_DNA-bd_sf"/>
</dbReference>
<comment type="similarity">
    <text evidence="3">Belongs to the biotin--protein ligase family.</text>
</comment>